<dbReference type="SUPFAM" id="SSF53335">
    <property type="entry name" value="S-adenosyl-L-methionine-dependent methyltransferases"/>
    <property type="match status" value="1"/>
</dbReference>
<dbReference type="Proteomes" id="UP001143545">
    <property type="component" value="Unassembled WGS sequence"/>
</dbReference>
<reference evidence="2" key="1">
    <citation type="submission" date="2022-07" db="EMBL/GenBank/DDBJ databases">
        <title>Taxonomy of Novel Oxalotrophic and Methylotrophic Bacteria.</title>
        <authorList>
            <person name="Sahin N."/>
            <person name="Tani A."/>
        </authorList>
    </citation>
    <scope>NUCLEOTIDE SEQUENCE</scope>
    <source>
        <strain evidence="2">AM327</strain>
    </source>
</reference>
<comment type="caution">
    <text evidence="2">The sequence shown here is derived from an EMBL/GenBank/DDBJ whole genome shotgun (WGS) entry which is preliminary data.</text>
</comment>
<dbReference type="RefSeq" id="WP_281752132.1">
    <property type="nucleotide sequence ID" value="NZ_BRVP01000003.1"/>
</dbReference>
<dbReference type="InterPro" id="IPR041698">
    <property type="entry name" value="Methyltransf_25"/>
</dbReference>
<dbReference type="GO" id="GO:0008168">
    <property type="term" value="F:methyltransferase activity"/>
    <property type="evidence" value="ECO:0007669"/>
    <property type="project" value="UniProtKB-KW"/>
</dbReference>
<organism evidence="2 3">
    <name type="scientific">Neptunitalea chrysea</name>
    <dbReference type="NCBI Taxonomy" id="1647581"/>
    <lineage>
        <taxon>Bacteria</taxon>
        <taxon>Pseudomonadati</taxon>
        <taxon>Bacteroidota</taxon>
        <taxon>Flavobacteriia</taxon>
        <taxon>Flavobacteriales</taxon>
        <taxon>Flavobacteriaceae</taxon>
        <taxon>Neptunitalea</taxon>
    </lineage>
</organism>
<proteinExistence type="predicted"/>
<accession>A0A9W6B3B3</accession>
<keyword evidence="2" id="KW-0808">Transferase</keyword>
<dbReference type="AlphaFoldDB" id="A0A9W6B3B3"/>
<dbReference type="Gene3D" id="3.40.50.150">
    <property type="entry name" value="Vaccinia Virus protein VP39"/>
    <property type="match status" value="1"/>
</dbReference>
<evidence type="ECO:0000259" key="1">
    <source>
        <dbReference type="Pfam" id="PF13649"/>
    </source>
</evidence>
<protein>
    <submittedName>
        <fullName evidence="2">Methyltransferase</fullName>
    </submittedName>
</protein>
<name>A0A9W6B3B3_9FLAO</name>
<dbReference type="EMBL" id="BRVP01000003">
    <property type="protein sequence ID" value="GLB51520.1"/>
    <property type="molecule type" value="Genomic_DNA"/>
</dbReference>
<dbReference type="Pfam" id="PF13649">
    <property type="entry name" value="Methyltransf_25"/>
    <property type="match status" value="1"/>
</dbReference>
<keyword evidence="2" id="KW-0489">Methyltransferase</keyword>
<evidence type="ECO:0000313" key="2">
    <source>
        <dbReference type="EMBL" id="GLB51520.1"/>
    </source>
</evidence>
<dbReference type="InterPro" id="IPR029063">
    <property type="entry name" value="SAM-dependent_MTases_sf"/>
</dbReference>
<evidence type="ECO:0000313" key="3">
    <source>
        <dbReference type="Proteomes" id="UP001143545"/>
    </source>
</evidence>
<sequence length="201" mass="22271">MKEFWNERYQAEAFAYGIAPNDFFKEKLVEIPAGGSVLFAAEGEGRNAVYAATQGYKGSAFDMSVSGKEKALMLAEKQGVSIDYQVADLESVHYDTESFDALVLIYSHFPAEIRAAGLEKLCSYVKPGGKLIFECFAKEQFGRTSGGPKNSEMLFSIAEVKQLFPELEFNILEQCEITLNEGLYHRGEGSVVRFVASKLSK</sequence>
<gene>
    <name evidence="2" type="ORF">NBRC110019_05590</name>
</gene>
<dbReference type="GO" id="GO:0032259">
    <property type="term" value="P:methylation"/>
    <property type="evidence" value="ECO:0007669"/>
    <property type="project" value="UniProtKB-KW"/>
</dbReference>
<feature type="domain" description="Methyltransferase" evidence="1">
    <location>
        <begin position="37"/>
        <end position="129"/>
    </location>
</feature>
<keyword evidence="3" id="KW-1185">Reference proteome</keyword>
<dbReference type="CDD" id="cd02440">
    <property type="entry name" value="AdoMet_MTases"/>
    <property type="match status" value="1"/>
</dbReference>